<dbReference type="InterPro" id="IPR029058">
    <property type="entry name" value="AB_hydrolase_fold"/>
</dbReference>
<dbReference type="AlphaFoldDB" id="A0A845PTU4"/>
<accession>A0A845PTU4</accession>
<dbReference type="RefSeq" id="WP_166518825.1">
    <property type="nucleotide sequence ID" value="NZ_JAAABJ010000328.1"/>
</dbReference>
<feature type="domain" description="Serine aminopeptidase S33" evidence="1">
    <location>
        <begin position="179"/>
        <end position="384"/>
    </location>
</feature>
<evidence type="ECO:0000259" key="1">
    <source>
        <dbReference type="Pfam" id="PF12146"/>
    </source>
</evidence>
<evidence type="ECO:0000313" key="2">
    <source>
        <dbReference type="EMBL" id="NAW50483.1"/>
    </source>
</evidence>
<dbReference type="Pfam" id="PF12146">
    <property type="entry name" value="Hydrolase_4"/>
    <property type="match status" value="1"/>
</dbReference>
<dbReference type="InterPro" id="IPR022742">
    <property type="entry name" value="Hydrolase_4"/>
</dbReference>
<dbReference type="GO" id="GO:0052689">
    <property type="term" value="F:carboxylic ester hydrolase activity"/>
    <property type="evidence" value="ECO:0007669"/>
    <property type="project" value="TreeGrafter"/>
</dbReference>
<dbReference type="PANTHER" id="PTHR43265">
    <property type="entry name" value="ESTERASE ESTD"/>
    <property type="match status" value="1"/>
</dbReference>
<dbReference type="SUPFAM" id="SSF53474">
    <property type="entry name" value="alpha/beta-Hydrolases"/>
    <property type="match status" value="1"/>
</dbReference>
<comment type="caution">
    <text evidence="2">The sequence shown here is derived from an EMBL/GenBank/DDBJ whole genome shotgun (WGS) entry which is preliminary data.</text>
</comment>
<organism evidence="2 3">
    <name type="scientific">Elizabethkingia argenteiflava</name>
    <dbReference type="NCBI Taxonomy" id="2681556"/>
    <lineage>
        <taxon>Bacteria</taxon>
        <taxon>Pseudomonadati</taxon>
        <taxon>Bacteroidota</taxon>
        <taxon>Flavobacteriia</taxon>
        <taxon>Flavobacteriales</taxon>
        <taxon>Weeksellaceae</taxon>
        <taxon>Elizabethkingia</taxon>
    </lineage>
</organism>
<protein>
    <submittedName>
        <fullName evidence="2">Prolyl oligopeptidase family serine peptidase</fullName>
    </submittedName>
</protein>
<keyword evidence="3" id="KW-1185">Reference proteome</keyword>
<dbReference type="PANTHER" id="PTHR43265:SF1">
    <property type="entry name" value="ESTERASE ESTD"/>
    <property type="match status" value="1"/>
</dbReference>
<proteinExistence type="predicted"/>
<name>A0A845PTU4_9FLAO</name>
<dbReference type="InterPro" id="IPR053145">
    <property type="entry name" value="AB_hydrolase_Est10"/>
</dbReference>
<evidence type="ECO:0000313" key="3">
    <source>
        <dbReference type="Proteomes" id="UP000553459"/>
    </source>
</evidence>
<dbReference type="Proteomes" id="UP000553459">
    <property type="component" value="Unassembled WGS sequence"/>
</dbReference>
<sequence>MRLVILFSMISIFLFSQEGKEKKSEQFINKVFIEKDYKGSLLFFNKKLIEDGYITENILSNAITALGNEYGNLKKFEKIDVQASNIYYKAIFEKVQQYIEISFDQNDEIIGFHVLPNHSIETKDNSNKSMSFGENIIINGNNKEINGTYIENKSSNFLVIIIPGSGSQDRDGTIFSNKPYKDIAEHLYKKGISSYRYDKKIKNEDVQNITIDKEYTNDLLAIISFFNNKGKKIVLIGHSQGGTIVPMIINVSKNNIYKGIIMAGYVSPLQDIILKQINYLNNDNNGNILVQKVKKDIDEINKLDKNIDDFKKKELLSVPTSYWLSLKKYNIQTNLRTINIPLMIMQGGKDYQIGKDEYLKFEKLLKNKNNVSLKFYPDLNHLFMKSDGTMSPEEYKIKSIVNDKVLNDIYDFIVS</sequence>
<gene>
    <name evidence="2" type="ORF">GNY06_03470</name>
</gene>
<dbReference type="EMBL" id="JAAABJ010000328">
    <property type="protein sequence ID" value="NAW50483.1"/>
    <property type="molecule type" value="Genomic_DNA"/>
</dbReference>
<dbReference type="Gene3D" id="3.40.50.1820">
    <property type="entry name" value="alpha/beta hydrolase"/>
    <property type="match status" value="1"/>
</dbReference>
<reference evidence="2 3" key="1">
    <citation type="submission" date="2019-11" db="EMBL/GenBank/DDBJ databases">
        <title>Characterization of Elizabethkingia argenteiflava sp. nov., isolated from inner surface of Soybean Pods.</title>
        <authorList>
            <person name="Mo S."/>
        </authorList>
    </citation>
    <scope>NUCLEOTIDE SEQUENCE [LARGE SCALE GENOMIC DNA]</scope>
    <source>
        <strain evidence="2 3">YB22</strain>
    </source>
</reference>